<proteinExistence type="predicted"/>
<name>A0A9X9PYT1_GULGU</name>
<evidence type="ECO:0000313" key="2">
    <source>
        <dbReference type="EMBL" id="VCW78099.1"/>
    </source>
</evidence>
<evidence type="ECO:0000256" key="1">
    <source>
        <dbReference type="SAM" id="MobiDB-lite"/>
    </source>
</evidence>
<feature type="region of interest" description="Disordered" evidence="1">
    <location>
        <begin position="1"/>
        <end position="35"/>
    </location>
</feature>
<dbReference type="Proteomes" id="UP000269945">
    <property type="component" value="Unassembled WGS sequence"/>
</dbReference>
<dbReference type="EMBL" id="CYRY02009887">
    <property type="protein sequence ID" value="VCW78099.1"/>
    <property type="molecule type" value="Genomic_DNA"/>
</dbReference>
<comment type="caution">
    <text evidence="2">The sequence shown here is derived from an EMBL/GenBank/DDBJ whole genome shotgun (WGS) entry which is preliminary data.</text>
</comment>
<feature type="compositionally biased region" description="Pro residues" evidence="1">
    <location>
        <begin position="1"/>
        <end position="10"/>
    </location>
</feature>
<sequence>MIPRKAPPTDCPRYPTEEARDTKGLGCGQRSEADGRRSGLLCSLDRDTGACPFFRSRSWSFAVHDPSPQGCSPCPSMQGMFLHLE</sequence>
<reference evidence="2 3" key="1">
    <citation type="submission" date="2018-10" db="EMBL/GenBank/DDBJ databases">
        <authorList>
            <person name="Ekblom R."/>
            <person name="Jareborg N."/>
        </authorList>
    </citation>
    <scope>NUCLEOTIDE SEQUENCE [LARGE SCALE GENOMIC DNA]</scope>
    <source>
        <tissue evidence="2">Muscle</tissue>
    </source>
</reference>
<dbReference type="AlphaFoldDB" id="A0A9X9PYT1"/>
<keyword evidence="3" id="KW-1185">Reference proteome</keyword>
<organism evidence="2 3">
    <name type="scientific">Gulo gulo</name>
    <name type="common">Wolverine</name>
    <name type="synonym">Gluton</name>
    <dbReference type="NCBI Taxonomy" id="48420"/>
    <lineage>
        <taxon>Eukaryota</taxon>
        <taxon>Metazoa</taxon>
        <taxon>Chordata</taxon>
        <taxon>Craniata</taxon>
        <taxon>Vertebrata</taxon>
        <taxon>Euteleostomi</taxon>
        <taxon>Mammalia</taxon>
        <taxon>Eutheria</taxon>
        <taxon>Laurasiatheria</taxon>
        <taxon>Carnivora</taxon>
        <taxon>Caniformia</taxon>
        <taxon>Musteloidea</taxon>
        <taxon>Mustelidae</taxon>
        <taxon>Guloninae</taxon>
        <taxon>Gulo</taxon>
    </lineage>
</organism>
<protein>
    <submittedName>
        <fullName evidence="2">Uncharacterized protein</fullName>
    </submittedName>
</protein>
<accession>A0A9X9PYT1</accession>
<gene>
    <name evidence="2" type="ORF">BN2614_LOCUS8</name>
</gene>
<evidence type="ECO:0000313" key="3">
    <source>
        <dbReference type="Proteomes" id="UP000269945"/>
    </source>
</evidence>